<dbReference type="InterPro" id="IPR036881">
    <property type="entry name" value="Glyco_hydro_3_C_sf"/>
</dbReference>
<dbReference type="RefSeq" id="XP_003037824.1">
    <property type="nucleotide sequence ID" value="XM_003037778.1"/>
</dbReference>
<feature type="domain" description="Fibronectin type III-like" evidence="12">
    <location>
        <begin position="654"/>
        <end position="723"/>
    </location>
</feature>
<dbReference type="Gene3D" id="3.20.20.300">
    <property type="entry name" value="Glycoside hydrolase, family 3, N-terminal domain"/>
    <property type="match status" value="1"/>
</dbReference>
<evidence type="ECO:0000256" key="4">
    <source>
        <dbReference type="ARBA" id="ARBA00012744"/>
    </source>
</evidence>
<keyword evidence="9" id="KW-0326">Glycosidase</keyword>
<dbReference type="EC" id="3.2.1.21" evidence="4"/>
<evidence type="ECO:0000256" key="6">
    <source>
        <dbReference type="ARBA" id="ARBA00023001"/>
    </source>
</evidence>
<dbReference type="eggNOG" id="ENOG502QR4D">
    <property type="taxonomic scope" value="Eukaryota"/>
</dbReference>
<sequence length="732" mass="78159">MRSLLFFSCVAAQVYAFSALSWEQAYTLANTTVANLTTSEKIGILHGVGQFNSRCVGDTTGVDRLGIPALCMQDGPAGVRATDGVTGFPPGIAVASTFSKRLMRARGEAIAQEFRGKGVNMYLGPAMDLSRNPKGGRNWESFGPDPYLSGEAAYETIVGVQDVGVMACAKHYLGNNQEHWRYGYTSNIDDRTIHEMYHYPFLRAIEADVSSVMCAYNRFNGTSSCHNAELIGSNGLLRKDGFKGFVVSDWGATHDSATDNANAGLDMEQPGDWILIGGGVYNPGLKSAVNDGSVTEQTLNGMVSHVLAPWYRLGQNSDYPSPNFDVQHADGSGDLNEHVNVRTDATKALVREIAGASAVLLKNNRTASGSYALPIDASKLSKVAIIGLDAKEPKKDCGSGASAGMNQCNEGTVSIGWGSGSNSLEYLVPPVDAITEVINSTAKASITTSLSNDLNDAKKAAAGQDVCFVMANAMSGEMGFYQFVEGNQGDRNDLDLWYKGGSMIETVASVCSNTIAIVHSVGPVSFSWSEHPNITGIIYAGAPGEQTGPGLADVLFGARNPSGRLPFSIADSEDDYGTEIVYNSASGFPELEYKEALLLDYRYMDANNITPRFEFGFGLSYTTFKYSDLSIASSGDGTTVTFTVANSGSVDGTEIPQLYLGFPEGSGEPPRVLRGFEEVALKAGESKQVEMKLAARDLSIWDVVKQSWVRPQGTFTVDVGASIKDVRLTGSI</sequence>
<keyword evidence="11" id="KW-0732">Signal</keyword>
<evidence type="ECO:0000256" key="7">
    <source>
        <dbReference type="ARBA" id="ARBA00023180"/>
    </source>
</evidence>
<keyword evidence="14" id="KW-1185">Reference proteome</keyword>
<gene>
    <name evidence="13" type="ORF">SCHCODRAFT_62973</name>
</gene>
<dbReference type="Gene3D" id="2.60.40.10">
    <property type="entry name" value="Immunoglobulins"/>
    <property type="match status" value="1"/>
</dbReference>
<keyword evidence="8" id="KW-0119">Carbohydrate metabolism</keyword>
<evidence type="ECO:0000313" key="14">
    <source>
        <dbReference type="Proteomes" id="UP000007431"/>
    </source>
</evidence>
<reference evidence="13 14" key="1">
    <citation type="journal article" date="2010" name="Nat. Biotechnol.">
        <title>Genome sequence of the model mushroom Schizophyllum commune.</title>
        <authorList>
            <person name="Ohm R.A."/>
            <person name="de Jong J.F."/>
            <person name="Lugones L.G."/>
            <person name="Aerts A."/>
            <person name="Kothe E."/>
            <person name="Stajich J.E."/>
            <person name="de Vries R.P."/>
            <person name="Record E."/>
            <person name="Levasseur A."/>
            <person name="Baker S.E."/>
            <person name="Bartholomew K.A."/>
            <person name="Coutinho P.M."/>
            <person name="Erdmann S."/>
            <person name="Fowler T.J."/>
            <person name="Gathman A.C."/>
            <person name="Lombard V."/>
            <person name="Henrissat B."/>
            <person name="Knabe N."/>
            <person name="Kuees U."/>
            <person name="Lilly W.W."/>
            <person name="Lindquist E."/>
            <person name="Lucas S."/>
            <person name="Magnuson J.K."/>
            <person name="Piumi F."/>
            <person name="Raudaskoski M."/>
            <person name="Salamov A."/>
            <person name="Schmutz J."/>
            <person name="Schwarze F.W.M.R."/>
            <person name="vanKuyk P.A."/>
            <person name="Horton J.S."/>
            <person name="Grigoriev I.V."/>
            <person name="Woesten H.A.B."/>
        </authorList>
    </citation>
    <scope>NUCLEOTIDE SEQUENCE [LARGE SCALE GENOMIC DNA]</scope>
    <source>
        <strain evidence="14">H4-8 / FGSC 9210</strain>
    </source>
</reference>
<dbReference type="PRINTS" id="PR00133">
    <property type="entry name" value="GLHYDRLASE3"/>
</dbReference>
<dbReference type="KEGG" id="scm:SCHCO_02538080"/>
<proteinExistence type="inferred from homology"/>
<dbReference type="Gene3D" id="3.40.50.1700">
    <property type="entry name" value="Glycoside hydrolase family 3 C-terminal domain"/>
    <property type="match status" value="1"/>
</dbReference>
<keyword evidence="10" id="KW-0624">Polysaccharide degradation</keyword>
<dbReference type="InterPro" id="IPR001764">
    <property type="entry name" value="Glyco_hydro_3_N"/>
</dbReference>
<accession>D8PNW5</accession>
<feature type="signal peptide" evidence="11">
    <location>
        <begin position="1"/>
        <end position="16"/>
    </location>
</feature>
<dbReference type="HOGENOM" id="CLU_004542_2_3_1"/>
<comment type="catalytic activity">
    <reaction evidence="1">
        <text>Hydrolysis of terminal, non-reducing beta-D-glucosyl residues with release of beta-D-glucose.</text>
        <dbReference type="EC" id="3.2.1.21"/>
    </reaction>
</comment>
<evidence type="ECO:0000313" key="13">
    <source>
        <dbReference type="EMBL" id="EFJ02922.1"/>
    </source>
</evidence>
<dbReference type="PANTHER" id="PTHR42715">
    <property type="entry name" value="BETA-GLUCOSIDASE"/>
    <property type="match status" value="1"/>
</dbReference>
<dbReference type="InterPro" id="IPR050288">
    <property type="entry name" value="Cellulose_deg_GH3"/>
</dbReference>
<dbReference type="SUPFAM" id="SSF51445">
    <property type="entry name" value="(Trans)glycosidases"/>
    <property type="match status" value="1"/>
</dbReference>
<evidence type="ECO:0000256" key="9">
    <source>
        <dbReference type="ARBA" id="ARBA00023295"/>
    </source>
</evidence>
<dbReference type="InterPro" id="IPR017853">
    <property type="entry name" value="GH"/>
</dbReference>
<name>D8PNW5_SCHCM</name>
<keyword evidence="5 13" id="KW-0378">Hydrolase</keyword>
<dbReference type="OMA" id="IMRNPKA"/>
<evidence type="ECO:0000259" key="12">
    <source>
        <dbReference type="SMART" id="SM01217"/>
    </source>
</evidence>
<dbReference type="SMART" id="SM01217">
    <property type="entry name" value="Fn3_like"/>
    <property type="match status" value="1"/>
</dbReference>
<dbReference type="InterPro" id="IPR026891">
    <property type="entry name" value="Fn3-like"/>
</dbReference>
<dbReference type="OrthoDB" id="416222at2759"/>
<dbReference type="STRING" id="578458.D8PNW5"/>
<dbReference type="PANTHER" id="PTHR42715:SF2">
    <property type="entry name" value="BETA-GLUCOSIDASE F-RELATED"/>
    <property type="match status" value="1"/>
</dbReference>
<dbReference type="FunFam" id="3.20.20.300:FF:000002">
    <property type="entry name" value="Probable beta-glucosidase"/>
    <property type="match status" value="1"/>
</dbReference>
<dbReference type="VEuPathDB" id="FungiDB:SCHCODRAFT_02538080"/>
<dbReference type="Pfam" id="PF14310">
    <property type="entry name" value="Fn3-like"/>
    <property type="match status" value="1"/>
</dbReference>
<feature type="chain" id="PRO_5003120208" description="beta-glucosidase" evidence="11">
    <location>
        <begin position="17"/>
        <end position="732"/>
    </location>
</feature>
<protein>
    <recommendedName>
        <fullName evidence="4">beta-glucosidase</fullName>
        <ecNumber evidence="4">3.2.1.21</ecNumber>
    </recommendedName>
</protein>
<evidence type="ECO:0000256" key="10">
    <source>
        <dbReference type="ARBA" id="ARBA00023326"/>
    </source>
</evidence>
<comment type="similarity">
    <text evidence="3">Belongs to the glycosyl hydrolase 3 family.</text>
</comment>
<organism evidence="14">
    <name type="scientific">Schizophyllum commune (strain H4-8 / FGSC 9210)</name>
    <name type="common">Split gill fungus</name>
    <dbReference type="NCBI Taxonomy" id="578458"/>
    <lineage>
        <taxon>Eukaryota</taxon>
        <taxon>Fungi</taxon>
        <taxon>Dikarya</taxon>
        <taxon>Basidiomycota</taxon>
        <taxon>Agaricomycotina</taxon>
        <taxon>Agaricomycetes</taxon>
        <taxon>Agaricomycetidae</taxon>
        <taxon>Agaricales</taxon>
        <taxon>Schizophyllaceae</taxon>
        <taxon>Schizophyllum</taxon>
    </lineage>
</organism>
<dbReference type="GO" id="GO:0008422">
    <property type="term" value="F:beta-glucosidase activity"/>
    <property type="evidence" value="ECO:0007669"/>
    <property type="project" value="UniProtKB-EC"/>
</dbReference>
<dbReference type="EMBL" id="GL377302">
    <property type="protein sequence ID" value="EFJ02922.1"/>
    <property type="molecule type" value="Genomic_DNA"/>
</dbReference>
<evidence type="ECO:0000256" key="3">
    <source>
        <dbReference type="ARBA" id="ARBA00005336"/>
    </source>
</evidence>
<dbReference type="InterPro" id="IPR013783">
    <property type="entry name" value="Ig-like_fold"/>
</dbReference>
<evidence type="ECO:0000256" key="2">
    <source>
        <dbReference type="ARBA" id="ARBA00004987"/>
    </source>
</evidence>
<dbReference type="InParanoid" id="D8PNW5"/>
<dbReference type="SUPFAM" id="SSF52279">
    <property type="entry name" value="Beta-D-glucan exohydrolase, C-terminal domain"/>
    <property type="match status" value="1"/>
</dbReference>
<dbReference type="InterPro" id="IPR036962">
    <property type="entry name" value="Glyco_hydro_3_N_sf"/>
</dbReference>
<dbReference type="Pfam" id="PF01915">
    <property type="entry name" value="Glyco_hydro_3_C"/>
    <property type="match status" value="1"/>
</dbReference>
<dbReference type="InterPro" id="IPR002772">
    <property type="entry name" value="Glyco_hydro_3_C"/>
</dbReference>
<evidence type="ECO:0000256" key="1">
    <source>
        <dbReference type="ARBA" id="ARBA00000448"/>
    </source>
</evidence>
<keyword evidence="6" id="KW-0136">Cellulose degradation</keyword>
<dbReference type="GO" id="GO:0030245">
    <property type="term" value="P:cellulose catabolic process"/>
    <property type="evidence" value="ECO:0007669"/>
    <property type="project" value="UniProtKB-KW"/>
</dbReference>
<dbReference type="Pfam" id="PF00933">
    <property type="entry name" value="Glyco_hydro_3"/>
    <property type="match status" value="1"/>
</dbReference>
<evidence type="ECO:0000256" key="8">
    <source>
        <dbReference type="ARBA" id="ARBA00023277"/>
    </source>
</evidence>
<comment type="pathway">
    <text evidence="2">Glycan metabolism; cellulose degradation.</text>
</comment>
<evidence type="ECO:0000256" key="5">
    <source>
        <dbReference type="ARBA" id="ARBA00022801"/>
    </source>
</evidence>
<dbReference type="GeneID" id="9585834"/>
<evidence type="ECO:0000256" key="11">
    <source>
        <dbReference type="SAM" id="SignalP"/>
    </source>
</evidence>
<dbReference type="Proteomes" id="UP000007431">
    <property type="component" value="Unassembled WGS sequence"/>
</dbReference>
<keyword evidence="7" id="KW-0325">Glycoprotein</keyword>
<dbReference type="AlphaFoldDB" id="D8PNW5"/>